<dbReference type="InterPro" id="IPR013783">
    <property type="entry name" value="Ig-like_fold"/>
</dbReference>
<evidence type="ECO:0000259" key="2">
    <source>
        <dbReference type="PROSITE" id="PS50825"/>
    </source>
</evidence>
<gene>
    <name evidence="3" type="ORF">HOLleu_19001</name>
</gene>
<reference evidence="3" key="1">
    <citation type="submission" date="2021-10" db="EMBL/GenBank/DDBJ databases">
        <title>Tropical sea cucumber genome reveals ecological adaptation and Cuvierian tubules defense mechanism.</title>
        <authorList>
            <person name="Chen T."/>
        </authorList>
    </citation>
    <scope>NUCLEOTIDE SEQUENCE</scope>
    <source>
        <strain evidence="3">Nanhai2018</strain>
        <tissue evidence="3">Muscle</tissue>
    </source>
</reference>
<dbReference type="PANTHER" id="PTHR24273">
    <property type="entry name" value="FI04643P-RELATED"/>
    <property type="match status" value="1"/>
</dbReference>
<keyword evidence="1" id="KW-0677">Repeat</keyword>
<dbReference type="PROSITE" id="PS50825">
    <property type="entry name" value="HYR"/>
    <property type="match status" value="4"/>
</dbReference>
<evidence type="ECO:0000256" key="1">
    <source>
        <dbReference type="ARBA" id="ARBA00022737"/>
    </source>
</evidence>
<feature type="domain" description="HYR" evidence="2">
    <location>
        <begin position="323"/>
        <end position="404"/>
    </location>
</feature>
<dbReference type="OrthoDB" id="9992654at2759"/>
<feature type="domain" description="HYR" evidence="2">
    <location>
        <begin position="77"/>
        <end position="158"/>
    </location>
</feature>
<name>A0A9Q1C4F4_HOLLE</name>
<accession>A0A9Q1C4F4</accession>
<dbReference type="PANTHER" id="PTHR24273:SF32">
    <property type="entry name" value="HYALIN"/>
    <property type="match status" value="1"/>
</dbReference>
<organism evidence="3 4">
    <name type="scientific">Holothuria leucospilota</name>
    <name type="common">Black long sea cucumber</name>
    <name type="synonym">Mertensiothuria leucospilota</name>
    <dbReference type="NCBI Taxonomy" id="206669"/>
    <lineage>
        <taxon>Eukaryota</taxon>
        <taxon>Metazoa</taxon>
        <taxon>Echinodermata</taxon>
        <taxon>Eleutherozoa</taxon>
        <taxon>Echinozoa</taxon>
        <taxon>Holothuroidea</taxon>
        <taxon>Aspidochirotacea</taxon>
        <taxon>Aspidochirotida</taxon>
        <taxon>Holothuriidae</taxon>
        <taxon>Holothuria</taxon>
    </lineage>
</organism>
<evidence type="ECO:0000313" key="4">
    <source>
        <dbReference type="Proteomes" id="UP001152320"/>
    </source>
</evidence>
<evidence type="ECO:0000313" key="3">
    <source>
        <dbReference type="EMBL" id="KAJ8038033.1"/>
    </source>
</evidence>
<protein>
    <submittedName>
        <fullName evidence="3">Hyalin</fullName>
    </submittedName>
</protein>
<dbReference type="Gene3D" id="2.60.40.10">
    <property type="entry name" value="Immunoglobulins"/>
    <property type="match status" value="2"/>
</dbReference>
<dbReference type="AlphaFoldDB" id="A0A9Q1C4F4"/>
<feature type="domain" description="HYR" evidence="2">
    <location>
        <begin position="239"/>
        <end position="322"/>
    </location>
</feature>
<proteinExistence type="predicted"/>
<dbReference type="InterPro" id="IPR016187">
    <property type="entry name" value="CTDL_fold"/>
</dbReference>
<dbReference type="Proteomes" id="UP001152320">
    <property type="component" value="Chromosome 8"/>
</dbReference>
<comment type="caution">
    <text evidence="3">The sequence shown here is derived from an EMBL/GenBank/DDBJ whole genome shotgun (WGS) entry which is preliminary data.</text>
</comment>
<keyword evidence="4" id="KW-1185">Reference proteome</keyword>
<feature type="domain" description="HYR" evidence="2">
    <location>
        <begin position="159"/>
        <end position="238"/>
    </location>
</feature>
<dbReference type="EMBL" id="JAIZAY010000008">
    <property type="protein sequence ID" value="KAJ8038033.1"/>
    <property type="molecule type" value="Genomic_DNA"/>
</dbReference>
<dbReference type="SUPFAM" id="SSF56436">
    <property type="entry name" value="C-type lectin-like"/>
    <property type="match status" value="1"/>
</dbReference>
<dbReference type="Pfam" id="PF02494">
    <property type="entry name" value="HYR"/>
    <property type="match status" value="4"/>
</dbReference>
<sequence length="425" mass="47170">MAADKRFFCCMQYDYSNWEIGEPANHDNCVVLNPNTFRWSGETCYLNVGGALCRKPLESCLKIKFCPFTFSHRCNADDREGPQATCVNTTVEVPSSLNSTSVNFIQPVIIDESSPVTIILQSSYSGDIFPKGNTRVVYTFQDSFGNTGACTFFVIVKDEDTTPPTVICYNFRSEVPLNSSGTTVYFEEPEAFDNSSLVITRSHNPGEFFEVGETMVTYNYSDASGNSADCTFTVTVERVDNTPPSVTCDNATDTVPLESLVRGKNVFFKEPQATDNSGQVTITSQSHQPGDFFEEGATEVIYTFSDATGNNESCSFYVTVERTDKIPPLVECKNFTEEISKEDQEKNVHFEEPVASDNSGHVIITSQSHHPGDVFPLGETTVTYNFSDESGNSVKCSFTVVVRREKDIAPELERIQQVTQPVSWN</sequence>
<dbReference type="InterPro" id="IPR003410">
    <property type="entry name" value="HYR_dom"/>
</dbReference>